<sequence>MSALKAKGRKIFEIPICTICLEPMIKDLCVFTVCGHVFHYNCGVNCHQNSRKCPNCRMRSTEIQSLHYMVEEITGIDEQMSKLLNDMSADQKQHMAKLLSDYEELLHENQRIMQRNKFVEEKNESIQTEVQHIQAELMRCLEKNKELETKEKSLCSQLKTLEVCLQSLEEDNKRLKQDVETYESQLKGYQYLETLAKVINNPNEDTYLKLIRQKSPSEQAKQIYDLYVIKVGQFKTVQKEVTQLQEQREQQQKKYEQLQQKYERMKDLYEELQKENLSIKELSRTQNQNSVQKIIEHYEDQKQETELKRKPVSMQKFQSFGCSQLRKQPLSQSLLKK</sequence>
<evidence type="ECO:0000256" key="2">
    <source>
        <dbReference type="SAM" id="Coils"/>
    </source>
</evidence>
<dbReference type="AlphaFoldDB" id="A0A8S1W1N0"/>
<evidence type="ECO:0000313" key="4">
    <source>
        <dbReference type="EMBL" id="CAD8182039.1"/>
    </source>
</evidence>
<dbReference type="GO" id="GO:0061630">
    <property type="term" value="F:ubiquitin protein ligase activity"/>
    <property type="evidence" value="ECO:0007669"/>
    <property type="project" value="TreeGrafter"/>
</dbReference>
<dbReference type="Proteomes" id="UP000683925">
    <property type="component" value="Unassembled WGS sequence"/>
</dbReference>
<dbReference type="GO" id="GO:0008270">
    <property type="term" value="F:zinc ion binding"/>
    <property type="evidence" value="ECO:0007669"/>
    <property type="project" value="UniProtKB-KW"/>
</dbReference>
<comment type="caution">
    <text evidence="4">The sequence shown here is derived from an EMBL/GenBank/DDBJ whole genome shotgun (WGS) entry which is preliminary data.</text>
</comment>
<evidence type="ECO:0000313" key="5">
    <source>
        <dbReference type="Proteomes" id="UP000683925"/>
    </source>
</evidence>
<protein>
    <recommendedName>
        <fullName evidence="3">RING-type domain-containing protein</fullName>
    </recommendedName>
</protein>
<dbReference type="PROSITE" id="PS50089">
    <property type="entry name" value="ZF_RING_2"/>
    <property type="match status" value="1"/>
</dbReference>
<dbReference type="PANTHER" id="PTHR46569">
    <property type="entry name" value="E3 UBIQUITIN-PROTEIN LIGASE TRAIP"/>
    <property type="match status" value="1"/>
</dbReference>
<dbReference type="GO" id="GO:0016567">
    <property type="term" value="P:protein ubiquitination"/>
    <property type="evidence" value="ECO:0007669"/>
    <property type="project" value="TreeGrafter"/>
</dbReference>
<dbReference type="OMA" id="KVGQFKT"/>
<dbReference type="GO" id="GO:0005634">
    <property type="term" value="C:nucleus"/>
    <property type="evidence" value="ECO:0007669"/>
    <property type="project" value="TreeGrafter"/>
</dbReference>
<gene>
    <name evidence="4" type="ORF">POCTA_138.1.T0780078</name>
</gene>
<keyword evidence="1" id="KW-0863">Zinc-finger</keyword>
<keyword evidence="2" id="KW-0175">Coiled coil</keyword>
<evidence type="ECO:0000259" key="3">
    <source>
        <dbReference type="PROSITE" id="PS50089"/>
    </source>
</evidence>
<feature type="domain" description="RING-type" evidence="3">
    <location>
        <begin position="17"/>
        <end position="57"/>
    </location>
</feature>
<accession>A0A8S1W1N0</accession>
<feature type="coiled-coil region" evidence="2">
    <location>
        <begin position="234"/>
        <end position="285"/>
    </location>
</feature>
<proteinExistence type="predicted"/>
<dbReference type="EMBL" id="CAJJDP010000077">
    <property type="protein sequence ID" value="CAD8182039.1"/>
    <property type="molecule type" value="Genomic_DNA"/>
</dbReference>
<keyword evidence="1" id="KW-0479">Metal-binding</keyword>
<dbReference type="InterPro" id="IPR001841">
    <property type="entry name" value="Znf_RING"/>
</dbReference>
<name>A0A8S1W1N0_PAROT</name>
<keyword evidence="5" id="KW-1185">Reference proteome</keyword>
<dbReference type="SMART" id="SM00184">
    <property type="entry name" value="RING"/>
    <property type="match status" value="1"/>
</dbReference>
<dbReference type="GO" id="GO:0090734">
    <property type="term" value="C:site of DNA damage"/>
    <property type="evidence" value="ECO:0007669"/>
    <property type="project" value="TreeGrafter"/>
</dbReference>
<organism evidence="4 5">
    <name type="scientific">Paramecium octaurelia</name>
    <dbReference type="NCBI Taxonomy" id="43137"/>
    <lineage>
        <taxon>Eukaryota</taxon>
        <taxon>Sar</taxon>
        <taxon>Alveolata</taxon>
        <taxon>Ciliophora</taxon>
        <taxon>Intramacronucleata</taxon>
        <taxon>Oligohymenophorea</taxon>
        <taxon>Peniculida</taxon>
        <taxon>Parameciidae</taxon>
        <taxon>Paramecium</taxon>
    </lineage>
</organism>
<evidence type="ECO:0000256" key="1">
    <source>
        <dbReference type="PROSITE-ProRule" id="PRU00175"/>
    </source>
</evidence>
<keyword evidence="1" id="KW-0862">Zinc</keyword>
<dbReference type="Pfam" id="PF13639">
    <property type="entry name" value="zf-RING_2"/>
    <property type="match status" value="1"/>
</dbReference>
<dbReference type="OrthoDB" id="6105938at2759"/>
<dbReference type="PANTHER" id="PTHR46569:SF1">
    <property type="entry name" value="E3 UBIQUITIN-PROTEIN LIGASE RFWD3-RELATED"/>
    <property type="match status" value="1"/>
</dbReference>
<dbReference type="GO" id="GO:0031297">
    <property type="term" value="P:replication fork processing"/>
    <property type="evidence" value="ECO:0007669"/>
    <property type="project" value="TreeGrafter"/>
</dbReference>
<reference evidence="4" key="1">
    <citation type="submission" date="2021-01" db="EMBL/GenBank/DDBJ databases">
        <authorList>
            <consortium name="Genoscope - CEA"/>
            <person name="William W."/>
        </authorList>
    </citation>
    <scope>NUCLEOTIDE SEQUENCE</scope>
</reference>
<dbReference type="CDD" id="cd16448">
    <property type="entry name" value="RING-H2"/>
    <property type="match status" value="1"/>
</dbReference>
<feature type="coiled-coil region" evidence="2">
    <location>
        <begin position="95"/>
        <end position="192"/>
    </location>
</feature>
<dbReference type="InterPro" id="IPR052639">
    <property type="entry name" value="TRAIP_ubiq-protein_ligase"/>
</dbReference>